<sequence length="130" mass="14427">MEVRVRKSTSSQGMVKPMSWSNPNSSSARLRRPWNSGRPKNEMGTMYRARFWPTYTAKCPFGTSNGSPSSPYPFFLPKLEHLLTIKIGSCGVWEVGDRPRVIGLCVSEKGQRGVQAHLCVDPLIDSLGPS</sequence>
<protein>
    <submittedName>
        <fullName evidence="2">Transducin family protein / WD-40 repeat family protein</fullName>
    </submittedName>
</protein>
<evidence type="ECO:0000256" key="1">
    <source>
        <dbReference type="SAM" id="MobiDB-lite"/>
    </source>
</evidence>
<dbReference type="OrthoDB" id="10579058at2759"/>
<dbReference type="EMBL" id="BKCP01005039">
    <property type="protein sequence ID" value="GER35872.1"/>
    <property type="molecule type" value="Genomic_DNA"/>
</dbReference>
<keyword evidence="3" id="KW-1185">Reference proteome</keyword>
<accession>A0A5A7PTN6</accession>
<evidence type="ECO:0000313" key="3">
    <source>
        <dbReference type="Proteomes" id="UP000325081"/>
    </source>
</evidence>
<evidence type="ECO:0000313" key="2">
    <source>
        <dbReference type="EMBL" id="GER35872.1"/>
    </source>
</evidence>
<organism evidence="2 3">
    <name type="scientific">Striga asiatica</name>
    <name type="common">Asiatic witchweed</name>
    <name type="synonym">Buchnera asiatica</name>
    <dbReference type="NCBI Taxonomy" id="4170"/>
    <lineage>
        <taxon>Eukaryota</taxon>
        <taxon>Viridiplantae</taxon>
        <taxon>Streptophyta</taxon>
        <taxon>Embryophyta</taxon>
        <taxon>Tracheophyta</taxon>
        <taxon>Spermatophyta</taxon>
        <taxon>Magnoliopsida</taxon>
        <taxon>eudicotyledons</taxon>
        <taxon>Gunneridae</taxon>
        <taxon>Pentapetalae</taxon>
        <taxon>asterids</taxon>
        <taxon>lamiids</taxon>
        <taxon>Lamiales</taxon>
        <taxon>Orobanchaceae</taxon>
        <taxon>Buchnereae</taxon>
        <taxon>Striga</taxon>
    </lineage>
</organism>
<name>A0A5A7PTN6_STRAF</name>
<feature type="region of interest" description="Disordered" evidence="1">
    <location>
        <begin position="1"/>
        <end position="41"/>
    </location>
</feature>
<dbReference type="AlphaFoldDB" id="A0A5A7PTN6"/>
<gene>
    <name evidence="2" type="ORF">STAS_12182</name>
</gene>
<reference evidence="3" key="1">
    <citation type="journal article" date="2019" name="Curr. Biol.">
        <title>Genome Sequence of Striga asiatica Provides Insight into the Evolution of Plant Parasitism.</title>
        <authorList>
            <person name="Yoshida S."/>
            <person name="Kim S."/>
            <person name="Wafula E.K."/>
            <person name="Tanskanen J."/>
            <person name="Kim Y.M."/>
            <person name="Honaas L."/>
            <person name="Yang Z."/>
            <person name="Spallek T."/>
            <person name="Conn C.E."/>
            <person name="Ichihashi Y."/>
            <person name="Cheong K."/>
            <person name="Cui S."/>
            <person name="Der J.P."/>
            <person name="Gundlach H."/>
            <person name="Jiao Y."/>
            <person name="Hori C."/>
            <person name="Ishida J.K."/>
            <person name="Kasahara H."/>
            <person name="Kiba T."/>
            <person name="Kim M.S."/>
            <person name="Koo N."/>
            <person name="Laohavisit A."/>
            <person name="Lee Y.H."/>
            <person name="Lumba S."/>
            <person name="McCourt P."/>
            <person name="Mortimer J.C."/>
            <person name="Mutuku J.M."/>
            <person name="Nomura T."/>
            <person name="Sasaki-Sekimoto Y."/>
            <person name="Seto Y."/>
            <person name="Wang Y."/>
            <person name="Wakatake T."/>
            <person name="Sakakibara H."/>
            <person name="Demura T."/>
            <person name="Yamaguchi S."/>
            <person name="Yoneyama K."/>
            <person name="Manabe R.I."/>
            <person name="Nelson D.C."/>
            <person name="Schulman A.H."/>
            <person name="Timko M.P."/>
            <person name="dePamphilis C.W."/>
            <person name="Choi D."/>
            <person name="Shirasu K."/>
        </authorList>
    </citation>
    <scope>NUCLEOTIDE SEQUENCE [LARGE SCALE GENOMIC DNA]</scope>
    <source>
        <strain evidence="3">cv. UVA1</strain>
    </source>
</reference>
<dbReference type="Proteomes" id="UP000325081">
    <property type="component" value="Unassembled WGS sequence"/>
</dbReference>
<proteinExistence type="predicted"/>
<comment type="caution">
    <text evidence="2">The sequence shown here is derived from an EMBL/GenBank/DDBJ whole genome shotgun (WGS) entry which is preliminary data.</text>
</comment>
<feature type="compositionally biased region" description="Polar residues" evidence="1">
    <location>
        <begin position="8"/>
        <end position="28"/>
    </location>
</feature>